<reference evidence="4" key="1">
    <citation type="journal article" date="2019" name="Int. J. Syst. Evol. Microbiol.">
        <title>The Global Catalogue of Microorganisms (GCM) 10K type strain sequencing project: providing services to taxonomists for standard genome sequencing and annotation.</title>
        <authorList>
            <consortium name="The Broad Institute Genomics Platform"/>
            <consortium name="The Broad Institute Genome Sequencing Center for Infectious Disease"/>
            <person name="Wu L."/>
            <person name="Ma J."/>
        </authorList>
    </citation>
    <scope>NUCLEOTIDE SEQUENCE [LARGE SCALE GENOMIC DNA]</scope>
    <source>
        <strain evidence="4">FCH27</strain>
    </source>
</reference>
<dbReference type="EMBL" id="JBHTCH010000006">
    <property type="protein sequence ID" value="MFC7360237.1"/>
    <property type="molecule type" value="Genomic_DNA"/>
</dbReference>
<feature type="region of interest" description="Disordered" evidence="1">
    <location>
        <begin position="57"/>
        <end position="80"/>
    </location>
</feature>
<dbReference type="InterPro" id="IPR000627">
    <property type="entry name" value="Intradiol_dOase_C"/>
</dbReference>
<gene>
    <name evidence="3" type="ORF">ACFQO6_08120</name>
</gene>
<keyword evidence="3" id="KW-0223">Dioxygenase</keyword>
<name>A0ABW2N2E0_9ACTN</name>
<evidence type="ECO:0000256" key="1">
    <source>
        <dbReference type="SAM" id="MobiDB-lite"/>
    </source>
</evidence>
<dbReference type="CDD" id="cd03457">
    <property type="entry name" value="intradiol_dioxygenase_like"/>
    <property type="match status" value="1"/>
</dbReference>
<dbReference type="PANTHER" id="PTHR34315:SF1">
    <property type="entry name" value="INTRADIOL RING-CLEAVAGE DIOXYGENASES DOMAIN-CONTAINING PROTEIN-RELATED"/>
    <property type="match status" value="1"/>
</dbReference>
<dbReference type="Proteomes" id="UP001596524">
    <property type="component" value="Unassembled WGS sequence"/>
</dbReference>
<evidence type="ECO:0000313" key="4">
    <source>
        <dbReference type="Proteomes" id="UP001596524"/>
    </source>
</evidence>
<dbReference type="PANTHER" id="PTHR34315">
    <property type="match status" value="1"/>
</dbReference>
<dbReference type="RefSeq" id="WP_255891908.1">
    <property type="nucleotide sequence ID" value="NZ_JAFMZM010000005.1"/>
</dbReference>
<keyword evidence="4" id="KW-1185">Reference proteome</keyword>
<protein>
    <submittedName>
        <fullName evidence="3">Intradiol ring-cleavage dioxygenase</fullName>
    </submittedName>
</protein>
<dbReference type="SUPFAM" id="SSF49482">
    <property type="entry name" value="Aromatic compound dioxygenase"/>
    <property type="match status" value="1"/>
</dbReference>
<dbReference type="Gene3D" id="2.60.130.10">
    <property type="entry name" value="Aromatic compound dioxygenase"/>
    <property type="match status" value="1"/>
</dbReference>
<comment type="caution">
    <text evidence="3">The sequence shown here is derived from an EMBL/GenBank/DDBJ whole genome shotgun (WGS) entry which is preliminary data.</text>
</comment>
<dbReference type="GO" id="GO:0051213">
    <property type="term" value="F:dioxygenase activity"/>
    <property type="evidence" value="ECO:0007669"/>
    <property type="project" value="UniProtKB-KW"/>
</dbReference>
<keyword evidence="3" id="KW-0560">Oxidoreductase</keyword>
<evidence type="ECO:0000313" key="3">
    <source>
        <dbReference type="EMBL" id="MFC7360237.1"/>
    </source>
</evidence>
<organism evidence="3 4">
    <name type="scientific">Nocardioides astragali</name>
    <dbReference type="NCBI Taxonomy" id="1776736"/>
    <lineage>
        <taxon>Bacteria</taxon>
        <taxon>Bacillati</taxon>
        <taxon>Actinomycetota</taxon>
        <taxon>Actinomycetes</taxon>
        <taxon>Propionibacteriales</taxon>
        <taxon>Nocardioidaceae</taxon>
        <taxon>Nocardioides</taxon>
    </lineage>
</organism>
<proteinExistence type="predicted"/>
<feature type="domain" description="Intradiol ring-cleavage dioxygenases" evidence="2">
    <location>
        <begin position="97"/>
        <end position="175"/>
    </location>
</feature>
<accession>A0ABW2N2E0</accession>
<evidence type="ECO:0000259" key="2">
    <source>
        <dbReference type="Pfam" id="PF00775"/>
    </source>
</evidence>
<dbReference type="Pfam" id="PF00775">
    <property type="entry name" value="Dioxygenase_C"/>
    <property type="match status" value="1"/>
</dbReference>
<dbReference type="InterPro" id="IPR015889">
    <property type="entry name" value="Intradiol_dOase_core"/>
</dbReference>
<sequence>MTAHHDPEHEHDLGLQHDLGTLERRGLSRRMGRRGVLGVLGGLSVVAVAGCADDSGREIPEETAGPFPGDGSNGPNLLTESGVVRSDITTSFGSASGVADGVPLALRFKVYDLTGDEVEVMAGAAIYAWHCDRDGAYSMYDGAAADENYLRGVQEADADGWVEFTTIFPGCYAGRWPHVHFEVYESLDTATSASNKLRTSQLAFDQDVCETVYATSGYESSLSNLAQVSLDSDGIFSDGYSLQMATTKGSVTDGYTATLNVPI</sequence>